<evidence type="ECO:0000256" key="7">
    <source>
        <dbReference type="ARBA" id="ARBA00023136"/>
    </source>
</evidence>
<dbReference type="PROSITE" id="PS50850">
    <property type="entry name" value="MFS"/>
    <property type="match status" value="1"/>
</dbReference>
<gene>
    <name evidence="12" type="ORF">ACJRO7_032887</name>
</gene>
<feature type="transmembrane region" description="Helical" evidence="10">
    <location>
        <begin position="39"/>
        <end position="57"/>
    </location>
</feature>
<feature type="transmembrane region" description="Helical" evidence="10">
    <location>
        <begin position="445"/>
        <end position="466"/>
    </location>
</feature>
<dbReference type="InterPro" id="IPR044775">
    <property type="entry name" value="MFS_ERD6/Tret1-like"/>
</dbReference>
<evidence type="ECO:0000256" key="9">
    <source>
        <dbReference type="SAM" id="MobiDB-lite"/>
    </source>
</evidence>
<feature type="transmembrane region" description="Helical" evidence="10">
    <location>
        <begin position="383"/>
        <end position="408"/>
    </location>
</feature>
<dbReference type="Gene3D" id="1.20.1250.20">
    <property type="entry name" value="MFS general substrate transporter like domains"/>
    <property type="match status" value="1"/>
</dbReference>
<dbReference type="InterPro" id="IPR050549">
    <property type="entry name" value="MFS_Trehalose_Transporter"/>
</dbReference>
<evidence type="ECO:0000256" key="5">
    <source>
        <dbReference type="ARBA" id="ARBA00022692"/>
    </source>
</evidence>
<dbReference type="EMBL" id="JBJKBG010000008">
    <property type="protein sequence ID" value="KAL3728212.1"/>
    <property type="molecule type" value="Genomic_DNA"/>
</dbReference>
<evidence type="ECO:0000313" key="13">
    <source>
        <dbReference type="Proteomes" id="UP001634007"/>
    </source>
</evidence>
<feature type="transmembrane region" description="Helical" evidence="10">
    <location>
        <begin position="141"/>
        <end position="158"/>
    </location>
</feature>
<dbReference type="GO" id="GO:0016020">
    <property type="term" value="C:membrane"/>
    <property type="evidence" value="ECO:0007669"/>
    <property type="project" value="UniProtKB-SubCell"/>
</dbReference>
<dbReference type="AlphaFoldDB" id="A0ABD3JS56"/>
<keyword evidence="6 10" id="KW-1133">Transmembrane helix</keyword>
<evidence type="ECO:0000256" key="6">
    <source>
        <dbReference type="ARBA" id="ARBA00022989"/>
    </source>
</evidence>
<feature type="transmembrane region" description="Helical" evidence="10">
    <location>
        <begin position="77"/>
        <end position="99"/>
    </location>
</feature>
<dbReference type="InterPro" id="IPR005829">
    <property type="entry name" value="Sugar_transporter_CS"/>
</dbReference>
<dbReference type="Proteomes" id="UP001634007">
    <property type="component" value="Unassembled WGS sequence"/>
</dbReference>
<evidence type="ECO:0000256" key="10">
    <source>
        <dbReference type="SAM" id="Phobius"/>
    </source>
</evidence>
<dbReference type="SUPFAM" id="SSF103473">
    <property type="entry name" value="MFS general substrate transporter"/>
    <property type="match status" value="1"/>
</dbReference>
<dbReference type="InterPro" id="IPR005828">
    <property type="entry name" value="MFS_sugar_transport-like"/>
</dbReference>
<dbReference type="PROSITE" id="PS00217">
    <property type="entry name" value="SUGAR_TRANSPORT_2"/>
    <property type="match status" value="1"/>
</dbReference>
<feature type="transmembrane region" description="Helical" evidence="10">
    <location>
        <begin position="170"/>
        <end position="188"/>
    </location>
</feature>
<evidence type="ECO:0000313" key="12">
    <source>
        <dbReference type="EMBL" id="KAL3728212.1"/>
    </source>
</evidence>
<dbReference type="InterPro" id="IPR020846">
    <property type="entry name" value="MFS_dom"/>
</dbReference>
<evidence type="ECO:0000256" key="1">
    <source>
        <dbReference type="ARBA" id="ARBA00004141"/>
    </source>
</evidence>
<keyword evidence="7 10" id="KW-0472">Membrane</keyword>
<organism evidence="12 13">
    <name type="scientific">Eucalyptus globulus</name>
    <name type="common">Tasmanian blue gum</name>
    <dbReference type="NCBI Taxonomy" id="34317"/>
    <lineage>
        <taxon>Eukaryota</taxon>
        <taxon>Viridiplantae</taxon>
        <taxon>Streptophyta</taxon>
        <taxon>Embryophyta</taxon>
        <taxon>Tracheophyta</taxon>
        <taxon>Spermatophyta</taxon>
        <taxon>Magnoliopsida</taxon>
        <taxon>eudicotyledons</taxon>
        <taxon>Gunneridae</taxon>
        <taxon>Pentapetalae</taxon>
        <taxon>rosids</taxon>
        <taxon>malvids</taxon>
        <taxon>Myrtales</taxon>
        <taxon>Myrtaceae</taxon>
        <taxon>Myrtoideae</taxon>
        <taxon>Eucalypteae</taxon>
        <taxon>Eucalyptus</taxon>
    </lineage>
</organism>
<dbReference type="Pfam" id="PF00083">
    <property type="entry name" value="Sugar_tr"/>
    <property type="match status" value="1"/>
</dbReference>
<dbReference type="CDD" id="cd17358">
    <property type="entry name" value="MFS_GLUT6_8_Class3_like"/>
    <property type="match status" value="1"/>
</dbReference>
<feature type="transmembrane region" description="Helical" evidence="10">
    <location>
        <begin position="194"/>
        <end position="215"/>
    </location>
</feature>
<accession>A0ABD3JS56</accession>
<keyword evidence="3 8" id="KW-0813">Transport</keyword>
<feature type="region of interest" description="Disordered" evidence="9">
    <location>
        <begin position="1"/>
        <end position="21"/>
    </location>
</feature>
<dbReference type="PANTHER" id="PTHR48021:SF16">
    <property type="entry name" value="MAJOR FACILITATOR SUPERFAMILY (MFS) PROFILE DOMAIN-CONTAINING PROTEIN"/>
    <property type="match status" value="1"/>
</dbReference>
<proteinExistence type="inferred from homology"/>
<feature type="transmembrane region" description="Helical" evidence="10">
    <location>
        <begin position="111"/>
        <end position="129"/>
    </location>
</feature>
<feature type="transmembrane region" description="Helical" evidence="10">
    <location>
        <begin position="420"/>
        <end position="439"/>
    </location>
</feature>
<feature type="transmembrane region" description="Helical" evidence="10">
    <location>
        <begin position="349"/>
        <end position="371"/>
    </location>
</feature>
<keyword evidence="5 10" id="KW-0812">Transmembrane</keyword>
<dbReference type="PANTHER" id="PTHR48021">
    <property type="match status" value="1"/>
</dbReference>
<reference evidence="12 13" key="1">
    <citation type="submission" date="2024-11" db="EMBL/GenBank/DDBJ databases">
        <title>Chromosome-level genome assembly of Eucalyptus globulus Labill. provides insights into its genome evolution.</title>
        <authorList>
            <person name="Li X."/>
        </authorList>
    </citation>
    <scope>NUCLEOTIDE SEQUENCE [LARGE SCALE GENOMIC DNA]</scope>
    <source>
        <strain evidence="12">CL2024</strain>
        <tissue evidence="12">Fresh tender leaves</tissue>
    </source>
</reference>
<dbReference type="PRINTS" id="PR00171">
    <property type="entry name" value="SUGRTRNSPORT"/>
</dbReference>
<evidence type="ECO:0000256" key="4">
    <source>
        <dbReference type="ARBA" id="ARBA00022597"/>
    </source>
</evidence>
<dbReference type="FunFam" id="1.20.1250.20:FF:000043">
    <property type="entry name" value="sugar transporter ERD6-like 6"/>
    <property type="match status" value="1"/>
</dbReference>
<dbReference type="InterPro" id="IPR003663">
    <property type="entry name" value="Sugar/inositol_transpt"/>
</dbReference>
<evidence type="ECO:0000256" key="8">
    <source>
        <dbReference type="RuleBase" id="RU003346"/>
    </source>
</evidence>
<dbReference type="NCBIfam" id="TIGR00879">
    <property type="entry name" value="SP"/>
    <property type="match status" value="1"/>
</dbReference>
<comment type="similarity">
    <text evidence="2 8">Belongs to the major facilitator superfamily. Sugar transporter (TC 2.A.1.1) family.</text>
</comment>
<evidence type="ECO:0000256" key="3">
    <source>
        <dbReference type="ARBA" id="ARBA00022448"/>
    </source>
</evidence>
<comment type="caution">
    <text evidence="12">The sequence shown here is derived from an EMBL/GenBank/DDBJ whole genome shotgun (WGS) entry which is preliminary data.</text>
</comment>
<feature type="transmembrane region" description="Helical" evidence="10">
    <location>
        <begin position="320"/>
        <end position="342"/>
    </location>
</feature>
<evidence type="ECO:0000256" key="2">
    <source>
        <dbReference type="ARBA" id="ARBA00010992"/>
    </source>
</evidence>
<feature type="domain" description="Major facilitator superfamily (MFS) profile" evidence="11">
    <location>
        <begin position="39"/>
        <end position="473"/>
    </location>
</feature>
<protein>
    <recommendedName>
        <fullName evidence="11">Major facilitator superfamily (MFS) profile domain-containing protein</fullName>
    </recommendedName>
</protein>
<feature type="transmembrane region" description="Helical" evidence="10">
    <location>
        <begin position="286"/>
        <end position="308"/>
    </location>
</feature>
<keyword evidence="13" id="KW-1185">Reference proteome</keyword>
<dbReference type="InterPro" id="IPR036259">
    <property type="entry name" value="MFS_trans_sf"/>
</dbReference>
<name>A0ABD3JS56_EUCGL</name>
<evidence type="ECO:0000259" key="11">
    <source>
        <dbReference type="PROSITE" id="PS50850"/>
    </source>
</evidence>
<comment type="subcellular location">
    <subcellularLocation>
        <location evidence="1">Membrane</location>
        <topology evidence="1">Multi-pass membrane protein</topology>
    </subcellularLocation>
</comment>
<dbReference type="PROSITE" id="PS00216">
    <property type="entry name" value="SUGAR_TRANSPORT_1"/>
    <property type="match status" value="2"/>
</dbReference>
<keyword evidence="4" id="KW-0762">Sugar transport</keyword>
<sequence>MSERAFQEEEFNEEDMGTPGGETRIPLIEEQEEVVPDRITFVLVLSAFFVVCGSYVFGNAASCSSPAESGIMDGLGLSLAEYSVFGSILTVGGLLGALCSGKIADLIGRRGAMWVTDVSGIIGWCAIFLSESAWSLDLGRLLLGFGVGLASYVVPVYIAEITPKNLRGGFVSLCMLMIACGMSMTYIIGSVLNWRILACLGIIPCLLQLVGLFLIPESPRWLAKVGREKDMKAALQRLRGKNVDISKETSEIKYKISLQQNGYIETLQQVSEHSIFHIFQRKYAQALTVGLGLMVFQQLGGLSAYGFYMSSILEKAGASSTAGSITTAIVKLAANIVAVFLMDKFGRRPLLLVSASGACLAGFLIGLSFLLQDYHQSTDVVSTLTFVGIVVFSGFFLIGLGGIPWIIMAEIFPINVKGSAGSLVNLVSWFGCWLMAYTFNYFFEWSSAGVFFAFSAICCSAVLFIAKMVPETKGRTLEEIEASMTS</sequence>